<keyword evidence="3" id="KW-1185">Reference proteome</keyword>
<dbReference type="GeneID" id="24098673"/>
<sequence>MHRRGRSRDVSPIALAGKPNDHPFRAHISVSLVPQSNLLKHPSMCGPAPSSHTHLPHTRRSLNSTPTAESPVASTSRLPSLPMSASPPLLSSSSVDAAFLHPPFSSSVASLSPEPSPLEPLTPPEHGDSYFHPYSVLAPVDYYDRPPSPPRTLKDQMQVAYALDNIHLAKILYLKMHGIEVTGDDDPRIAAVKDEDFTSSFVPPGGLSLEEADEQRCRDGQKRERERLQRRRREEKLRACQRLWEASAKWLQEEKAKVARRKEEEARQRRRLEKEAKDRETREREQEQLRHTRQVRINPQTQRPLLDYSTLSCERRAQHQPSPPMVEDDTLEYFVIPFSPARSPSSSYSISPPTTPDTNELTLPRLRHELAVQHFQSLSRAVPFADVIVSMSGPLFPQNDGPSSRSRAKLSTSQRELFDSMFETAEWGESELSRPNSIVREDPRTNQRCVTVSACVAHSHSSTSTSVSAIASTSVSTITRSHSWFSFGSRDSRSSMSTAITSPSSSLLSVKSPCLSPSPVFLPSPLRAETTVIRHACRHPALVRVSSSEHPLCSPTPVNPEKPAPVTASRGRARTRRISVLSSCDLRIDGENGLVQRVSRSVSSLMDMAAQFQRAYVKATMFSVGIDPIPRSRSDSRDSSPSRSPSRSPKAASSNGYSGRSSRLRPEGCRALALDVHVFLSSPGEEQSDSLQPTRTLIPLTPRLPAAHTVPPHSRVFPLPAPTPRSPFRVAQPLPGSPSLPRLRPVANPLLLRLQALQNVCTGRALTWEGRARDGRMSAGKEKLVGVAWEGIGRSSLGWEVSAAVF</sequence>
<feature type="region of interest" description="Disordered" evidence="1">
    <location>
        <begin position="548"/>
        <end position="572"/>
    </location>
</feature>
<evidence type="ECO:0000313" key="3">
    <source>
        <dbReference type="Proteomes" id="UP000006352"/>
    </source>
</evidence>
<feature type="compositionally biased region" description="Basic and acidic residues" evidence="1">
    <location>
        <begin position="214"/>
        <end position="232"/>
    </location>
</feature>
<feature type="compositionally biased region" description="Basic and acidic residues" evidence="1">
    <location>
        <begin position="630"/>
        <end position="640"/>
    </location>
</feature>
<accession>J4HYA6</accession>
<dbReference type="OrthoDB" id="3270558at2759"/>
<feature type="region of interest" description="Disordered" evidence="1">
    <location>
        <begin position="627"/>
        <end position="664"/>
    </location>
</feature>
<dbReference type="InParanoid" id="J4HYA6"/>
<dbReference type="HOGENOM" id="CLU_357563_0_0_1"/>
<reference evidence="2 3" key="1">
    <citation type="journal article" date="2012" name="Appl. Environ. Microbiol.">
        <title>Short-read sequencing for genomic analysis of the brown rot fungus Fibroporia radiculosa.</title>
        <authorList>
            <person name="Tang J.D."/>
            <person name="Perkins A.D."/>
            <person name="Sonstegard T.S."/>
            <person name="Schroeder S.G."/>
            <person name="Burgess S.C."/>
            <person name="Diehl S.V."/>
        </authorList>
    </citation>
    <scope>NUCLEOTIDE SEQUENCE [LARGE SCALE GENOMIC DNA]</scope>
    <source>
        <strain evidence="2 3">TFFH 294</strain>
    </source>
</reference>
<proteinExistence type="predicted"/>
<feature type="compositionally biased region" description="Polar residues" evidence="1">
    <location>
        <begin position="651"/>
        <end position="661"/>
    </location>
</feature>
<organism evidence="2 3">
    <name type="scientific">Fibroporia radiculosa</name>
    <dbReference type="NCBI Taxonomy" id="599839"/>
    <lineage>
        <taxon>Eukaryota</taxon>
        <taxon>Fungi</taxon>
        <taxon>Dikarya</taxon>
        <taxon>Basidiomycota</taxon>
        <taxon>Agaricomycotina</taxon>
        <taxon>Agaricomycetes</taxon>
        <taxon>Polyporales</taxon>
        <taxon>Fibroporiaceae</taxon>
        <taxon>Fibroporia</taxon>
    </lineage>
</organism>
<evidence type="ECO:0000256" key="1">
    <source>
        <dbReference type="SAM" id="MobiDB-lite"/>
    </source>
</evidence>
<feature type="region of interest" description="Disordered" evidence="1">
    <location>
        <begin position="200"/>
        <end position="232"/>
    </location>
</feature>
<dbReference type="AlphaFoldDB" id="J4HYA6"/>
<dbReference type="EMBL" id="HE797128">
    <property type="protein sequence ID" value="CCM03762.1"/>
    <property type="molecule type" value="Genomic_DNA"/>
</dbReference>
<dbReference type="CDD" id="cd22249">
    <property type="entry name" value="UDM1_RNF168_RNF169-like"/>
    <property type="match status" value="1"/>
</dbReference>
<feature type="compositionally biased region" description="Low complexity" evidence="1">
    <location>
        <begin position="76"/>
        <end position="87"/>
    </location>
</feature>
<feature type="compositionally biased region" description="Polar residues" evidence="1">
    <location>
        <begin position="61"/>
        <end position="75"/>
    </location>
</feature>
<dbReference type="Proteomes" id="UP000006352">
    <property type="component" value="Unassembled WGS sequence"/>
</dbReference>
<gene>
    <name evidence="2" type="ORF">FIBRA_05908</name>
</gene>
<feature type="region of interest" description="Disordered" evidence="1">
    <location>
        <begin position="255"/>
        <end position="305"/>
    </location>
</feature>
<dbReference type="RefSeq" id="XP_012183045.1">
    <property type="nucleotide sequence ID" value="XM_012327655.1"/>
</dbReference>
<feature type="region of interest" description="Disordered" evidence="1">
    <location>
        <begin position="41"/>
        <end position="87"/>
    </location>
</feature>
<protein>
    <submittedName>
        <fullName evidence="2">Uncharacterized protein</fullName>
    </submittedName>
</protein>
<feature type="region of interest" description="Disordered" evidence="1">
    <location>
        <begin position="1"/>
        <end position="21"/>
    </location>
</feature>
<feature type="compositionally biased region" description="Basic and acidic residues" evidence="1">
    <location>
        <begin position="255"/>
        <end position="290"/>
    </location>
</feature>
<evidence type="ECO:0000313" key="2">
    <source>
        <dbReference type="EMBL" id="CCM03762.1"/>
    </source>
</evidence>
<name>J4HYA6_9APHY</name>